<evidence type="ECO:0008006" key="3">
    <source>
        <dbReference type="Google" id="ProtNLM"/>
    </source>
</evidence>
<accession>A0AA37V0X8</accession>
<comment type="caution">
    <text evidence="1">The sequence shown here is derived from an EMBL/GenBank/DDBJ whole genome shotgun (WGS) entry which is preliminary data.</text>
</comment>
<dbReference type="AlphaFoldDB" id="A0AA37V0X8"/>
<gene>
    <name evidence="1" type="ORF">NJB18185_46290</name>
</gene>
<organism evidence="1 2">
    <name type="scientific">Mycobacterium montefiorense</name>
    <dbReference type="NCBI Taxonomy" id="154654"/>
    <lineage>
        <taxon>Bacteria</taxon>
        <taxon>Bacillati</taxon>
        <taxon>Actinomycetota</taxon>
        <taxon>Actinomycetes</taxon>
        <taxon>Mycobacteriales</taxon>
        <taxon>Mycobacteriaceae</taxon>
        <taxon>Mycobacterium</taxon>
        <taxon>Mycobacterium simiae complex</taxon>
    </lineage>
</organism>
<dbReference type="EMBL" id="BQYH01000063">
    <property type="protein sequence ID" value="GKU74858.1"/>
    <property type="molecule type" value="Genomic_DNA"/>
</dbReference>
<evidence type="ECO:0000313" key="1">
    <source>
        <dbReference type="EMBL" id="GKU74858.1"/>
    </source>
</evidence>
<sequence>MAHASTKAIVSHAVSHGVSATDDAMQELQKGIWKSEDLKTGLASLASAGPGAARFEGR</sequence>
<dbReference type="RefSeq" id="WP_201263421.1">
    <property type="nucleotide sequence ID" value="NZ_BFCH01000007.1"/>
</dbReference>
<name>A0AA37V0X8_9MYCO</name>
<reference evidence="1" key="2">
    <citation type="submission" date="2022-04" db="EMBL/GenBank/DDBJ databases">
        <authorList>
            <person name="Komine T."/>
            <person name="Fukano H."/>
            <person name="Wada S."/>
        </authorList>
    </citation>
    <scope>NUCLEOTIDE SEQUENCE</scope>
    <source>
        <strain evidence="1">NJB18185</strain>
    </source>
</reference>
<dbReference type="Proteomes" id="UP001139505">
    <property type="component" value="Unassembled WGS sequence"/>
</dbReference>
<protein>
    <recommendedName>
        <fullName evidence="3">Enoyl-CoA hydratase</fullName>
    </recommendedName>
</protein>
<reference evidence="1" key="1">
    <citation type="journal article" date="2022" name="Microbiol. Resour. Announc.">
        <title>Draft Genome Sequences of Eight Mycobacterium montefiorense Strains Isolated from Salamanders in Captivity.</title>
        <authorList>
            <person name="Komine T."/>
            <person name="Ihara H."/>
            <person name="Fukano H."/>
            <person name="Hoshino Y."/>
            <person name="Kurata O."/>
            <person name="Wada S."/>
        </authorList>
    </citation>
    <scope>NUCLEOTIDE SEQUENCE</scope>
    <source>
        <strain evidence="1">NJB18185</strain>
    </source>
</reference>
<evidence type="ECO:0000313" key="2">
    <source>
        <dbReference type="Proteomes" id="UP001139505"/>
    </source>
</evidence>
<proteinExistence type="predicted"/>